<accession>A0A3N7FJD9</accession>
<reference evidence="1 2" key="1">
    <citation type="journal article" date="2006" name="Science">
        <title>The genome of black cottonwood, Populus trichocarpa (Torr. &amp; Gray).</title>
        <authorList>
            <person name="Tuskan G.A."/>
            <person name="Difazio S."/>
            <person name="Jansson S."/>
            <person name="Bohlmann J."/>
            <person name="Grigoriev I."/>
            <person name="Hellsten U."/>
            <person name="Putnam N."/>
            <person name="Ralph S."/>
            <person name="Rombauts S."/>
            <person name="Salamov A."/>
            <person name="Schein J."/>
            <person name="Sterck L."/>
            <person name="Aerts A."/>
            <person name="Bhalerao R.R."/>
            <person name="Bhalerao R.P."/>
            <person name="Blaudez D."/>
            <person name="Boerjan W."/>
            <person name="Brun A."/>
            <person name="Brunner A."/>
            <person name="Busov V."/>
            <person name="Campbell M."/>
            <person name="Carlson J."/>
            <person name="Chalot M."/>
            <person name="Chapman J."/>
            <person name="Chen G.L."/>
            <person name="Cooper D."/>
            <person name="Coutinho P.M."/>
            <person name="Couturier J."/>
            <person name="Covert S."/>
            <person name="Cronk Q."/>
            <person name="Cunningham R."/>
            <person name="Davis J."/>
            <person name="Degroeve S."/>
            <person name="Dejardin A."/>
            <person name="Depamphilis C."/>
            <person name="Detter J."/>
            <person name="Dirks B."/>
            <person name="Dubchak I."/>
            <person name="Duplessis S."/>
            <person name="Ehlting J."/>
            <person name="Ellis B."/>
            <person name="Gendler K."/>
            <person name="Goodstein D."/>
            <person name="Gribskov M."/>
            <person name="Grimwood J."/>
            <person name="Groover A."/>
            <person name="Gunter L."/>
            <person name="Hamberger B."/>
            <person name="Heinze B."/>
            <person name="Helariutta Y."/>
            <person name="Henrissat B."/>
            <person name="Holligan D."/>
            <person name="Holt R."/>
            <person name="Huang W."/>
            <person name="Islam-Faridi N."/>
            <person name="Jones S."/>
            <person name="Jones-Rhoades M."/>
            <person name="Jorgensen R."/>
            <person name="Joshi C."/>
            <person name="Kangasjarvi J."/>
            <person name="Karlsson J."/>
            <person name="Kelleher C."/>
            <person name="Kirkpatrick R."/>
            <person name="Kirst M."/>
            <person name="Kohler A."/>
            <person name="Kalluri U."/>
            <person name="Larimer F."/>
            <person name="Leebens-Mack J."/>
            <person name="Leple J.C."/>
            <person name="Locascio P."/>
            <person name="Lou Y."/>
            <person name="Lucas S."/>
            <person name="Martin F."/>
            <person name="Montanini B."/>
            <person name="Napoli C."/>
            <person name="Nelson D.R."/>
            <person name="Nelson C."/>
            <person name="Nieminen K."/>
            <person name="Nilsson O."/>
            <person name="Pereda V."/>
            <person name="Peter G."/>
            <person name="Philippe R."/>
            <person name="Pilate G."/>
            <person name="Poliakov A."/>
            <person name="Razumovskaya J."/>
            <person name="Richardson P."/>
            <person name="Rinaldi C."/>
            <person name="Ritland K."/>
            <person name="Rouze P."/>
            <person name="Ryaboy D."/>
            <person name="Schmutz J."/>
            <person name="Schrader J."/>
            <person name="Segerman B."/>
            <person name="Shin H."/>
            <person name="Siddiqui A."/>
            <person name="Sterky F."/>
            <person name="Terry A."/>
            <person name="Tsai C.J."/>
            <person name="Uberbacher E."/>
            <person name="Unneberg P."/>
            <person name="Vahala J."/>
            <person name="Wall K."/>
            <person name="Wessler S."/>
            <person name="Yang G."/>
            <person name="Yin T."/>
            <person name="Douglas C."/>
            <person name="Marra M."/>
            <person name="Sandberg G."/>
            <person name="Van de Peer Y."/>
            <person name="Rokhsar D."/>
        </authorList>
    </citation>
    <scope>NUCLEOTIDE SEQUENCE [LARGE SCALE GENOMIC DNA]</scope>
    <source>
        <strain evidence="2">cv. Nisqually</strain>
    </source>
</reference>
<dbReference type="Proteomes" id="UP000006729">
    <property type="component" value="Chromosome 9"/>
</dbReference>
<evidence type="ECO:0000313" key="1">
    <source>
        <dbReference type="EMBL" id="RQO95957.1"/>
    </source>
</evidence>
<dbReference type="InParanoid" id="A0A3N7FJD9"/>
<dbReference type="AlphaFoldDB" id="A0A3N7FJD9"/>
<gene>
    <name evidence="1" type="ORF">POPTR_009G154350</name>
</gene>
<name>A0A3N7FJD9_POPTR</name>
<proteinExistence type="predicted"/>
<protein>
    <submittedName>
        <fullName evidence="1">Uncharacterized protein</fullName>
    </submittedName>
</protein>
<keyword evidence="2" id="KW-1185">Reference proteome</keyword>
<sequence>MFILRVHFGNAVVYAFSKSEATKYIRVLLCSQNGL</sequence>
<dbReference type="EMBL" id="CM009298">
    <property type="protein sequence ID" value="RQO95957.1"/>
    <property type="molecule type" value="Genomic_DNA"/>
</dbReference>
<evidence type="ECO:0000313" key="2">
    <source>
        <dbReference type="Proteomes" id="UP000006729"/>
    </source>
</evidence>
<organism evidence="1 2">
    <name type="scientific">Populus trichocarpa</name>
    <name type="common">Western balsam poplar</name>
    <name type="synonym">Populus balsamifera subsp. trichocarpa</name>
    <dbReference type="NCBI Taxonomy" id="3694"/>
    <lineage>
        <taxon>Eukaryota</taxon>
        <taxon>Viridiplantae</taxon>
        <taxon>Streptophyta</taxon>
        <taxon>Embryophyta</taxon>
        <taxon>Tracheophyta</taxon>
        <taxon>Spermatophyta</taxon>
        <taxon>Magnoliopsida</taxon>
        <taxon>eudicotyledons</taxon>
        <taxon>Gunneridae</taxon>
        <taxon>Pentapetalae</taxon>
        <taxon>rosids</taxon>
        <taxon>fabids</taxon>
        <taxon>Malpighiales</taxon>
        <taxon>Salicaceae</taxon>
        <taxon>Saliceae</taxon>
        <taxon>Populus</taxon>
    </lineage>
</organism>